<proteinExistence type="predicted"/>
<evidence type="ECO:0000313" key="2">
    <source>
        <dbReference type="EMBL" id="KAF9742195.1"/>
    </source>
</evidence>
<keyword evidence="1" id="KW-0732">Signal</keyword>
<feature type="chain" id="PRO_5034850096" description="Secreted protein" evidence="1">
    <location>
        <begin position="22"/>
        <end position="161"/>
    </location>
</feature>
<evidence type="ECO:0000256" key="1">
    <source>
        <dbReference type="SAM" id="SignalP"/>
    </source>
</evidence>
<dbReference type="EMBL" id="JADCTT010000023">
    <property type="protein sequence ID" value="KAF9742195.1"/>
    <property type="molecule type" value="Genomic_DNA"/>
</dbReference>
<comment type="caution">
    <text evidence="2">The sequence shown here is derived from an EMBL/GenBank/DDBJ whole genome shotgun (WGS) entry which is preliminary data.</text>
</comment>
<dbReference type="AlphaFoldDB" id="A0A8H7K2J9"/>
<sequence>MRLDCFLFQVALMSLAGLGVATEQPQLDGRDLNIDQPQLEARVFTPPSRFGIRPPTGLLTVVNREVEEVDLETRGFFKDLMKKCQKNPKICEAMGLIIKPGKRDIEEVDLETRSFFKDLIKKCQKNPKICEAMGLIIKPGKRDVEEVDPETRSDFNDSRNI</sequence>
<accession>A0A8H7K2J9</accession>
<evidence type="ECO:0008006" key="4">
    <source>
        <dbReference type="Google" id="ProtNLM"/>
    </source>
</evidence>
<feature type="signal peptide" evidence="1">
    <location>
        <begin position="1"/>
        <end position="21"/>
    </location>
</feature>
<dbReference type="Proteomes" id="UP000616885">
    <property type="component" value="Unassembled WGS sequence"/>
</dbReference>
<protein>
    <recommendedName>
        <fullName evidence="4">Secreted protein</fullName>
    </recommendedName>
</protein>
<evidence type="ECO:0000313" key="3">
    <source>
        <dbReference type="Proteomes" id="UP000616885"/>
    </source>
</evidence>
<gene>
    <name evidence="2" type="ORF">IM811_009703</name>
</gene>
<name>A0A8H7K2J9_BIOOC</name>
<organism evidence="2 3">
    <name type="scientific">Bionectria ochroleuca</name>
    <name type="common">Gliocladium roseum</name>
    <dbReference type="NCBI Taxonomy" id="29856"/>
    <lineage>
        <taxon>Eukaryota</taxon>
        <taxon>Fungi</taxon>
        <taxon>Dikarya</taxon>
        <taxon>Ascomycota</taxon>
        <taxon>Pezizomycotina</taxon>
        <taxon>Sordariomycetes</taxon>
        <taxon>Hypocreomycetidae</taxon>
        <taxon>Hypocreales</taxon>
        <taxon>Bionectriaceae</taxon>
        <taxon>Clonostachys</taxon>
    </lineage>
</organism>
<reference evidence="2" key="1">
    <citation type="submission" date="2020-10" db="EMBL/GenBank/DDBJ databases">
        <title>High-Quality Genome Resource of Clonostachys rosea strain S41 by Oxford Nanopore Long-Read Sequencing.</title>
        <authorList>
            <person name="Wang H."/>
        </authorList>
    </citation>
    <scope>NUCLEOTIDE SEQUENCE</scope>
    <source>
        <strain evidence="2">S41</strain>
    </source>
</reference>